<evidence type="ECO:0000259" key="4">
    <source>
        <dbReference type="Pfam" id="PF13193"/>
    </source>
</evidence>
<comment type="similarity">
    <text evidence="1">Belongs to the ATP-dependent AMP-binding enzyme family.</text>
</comment>
<dbReference type="InterPro" id="IPR025110">
    <property type="entry name" value="AMP-bd_C"/>
</dbReference>
<dbReference type="EMBL" id="JAFLNC010000002">
    <property type="protein sequence ID" value="MBO0333346.1"/>
    <property type="molecule type" value="Genomic_DNA"/>
</dbReference>
<organism evidence="5 6">
    <name type="scientific">Sneathiella sedimenti</name>
    <dbReference type="NCBI Taxonomy" id="2816034"/>
    <lineage>
        <taxon>Bacteria</taxon>
        <taxon>Pseudomonadati</taxon>
        <taxon>Pseudomonadota</taxon>
        <taxon>Alphaproteobacteria</taxon>
        <taxon>Sneathiellales</taxon>
        <taxon>Sneathiellaceae</taxon>
        <taxon>Sneathiella</taxon>
    </lineage>
</organism>
<accession>A0ABS3F4C5</accession>
<evidence type="ECO:0000313" key="5">
    <source>
        <dbReference type="EMBL" id="MBO0333346.1"/>
    </source>
</evidence>
<dbReference type="RefSeq" id="WP_207043584.1">
    <property type="nucleotide sequence ID" value="NZ_JAFLNC010000002.1"/>
</dbReference>
<dbReference type="Pfam" id="PF13193">
    <property type="entry name" value="AMP-binding_C"/>
    <property type="match status" value="1"/>
</dbReference>
<sequence length="447" mass="48671">MLSSDRDGETPVAQTSSGLKTFDDLRRETADLYVRLKEQNIREVVLASTSSYAFATGFLAALHADCHIIVPPNALPGMLAHFVGRDCPLLSDIEGAGGAYQFLIDGSIGRAVDFSDLDPARACLDFYTSGSTGAPKRVPKKLSQVENELLVLDQRWGGALQGSATLGTVSHQHIFGLYFKLLLPLCEGRLFFPDTFEIWEELLAAAPPGACLVSSPAHLTRIPPFDPLPDAEKSPVIFTAGGPLPFEAAQDARAKFGPLPTEVFGSTETGGIASRQQKDPRTPFTPLPGMQTRIDGQGLLSVKSNYTDDEDWDATNDIVELLEDSSFILAGRANQFVKIEGKRISLAEVEKYLTRSEFVTDSAVFILKDGKETLVAVVELSVSGWQTHQEIGAFRLSRALRRELSPNLENAALPRRWRFVKRLPVNAQGKRQQAAMNELFAGPGGAN</sequence>
<evidence type="ECO:0000256" key="2">
    <source>
        <dbReference type="SAM" id="MobiDB-lite"/>
    </source>
</evidence>
<dbReference type="InterPro" id="IPR045851">
    <property type="entry name" value="AMP-bd_C_sf"/>
</dbReference>
<protein>
    <submittedName>
        <fullName evidence="5">Acyl-CoA synthetase</fullName>
    </submittedName>
</protein>
<dbReference type="Proteomes" id="UP000664761">
    <property type="component" value="Unassembled WGS sequence"/>
</dbReference>
<proteinExistence type="inferred from homology"/>
<dbReference type="InterPro" id="IPR000873">
    <property type="entry name" value="AMP-dep_synth/lig_dom"/>
</dbReference>
<reference evidence="5 6" key="1">
    <citation type="submission" date="2021-03" db="EMBL/GenBank/DDBJ databases">
        <title>Sneathiella sp. CAU 1612 isolated from Kang Won-do.</title>
        <authorList>
            <person name="Kim W."/>
        </authorList>
    </citation>
    <scope>NUCLEOTIDE SEQUENCE [LARGE SCALE GENOMIC DNA]</scope>
    <source>
        <strain evidence="5 6">CAU 1612</strain>
    </source>
</reference>
<dbReference type="Gene3D" id="3.40.50.12780">
    <property type="entry name" value="N-terminal domain of ligase-like"/>
    <property type="match status" value="1"/>
</dbReference>
<dbReference type="Gene3D" id="3.30.300.30">
    <property type="match status" value="1"/>
</dbReference>
<evidence type="ECO:0000256" key="1">
    <source>
        <dbReference type="ARBA" id="ARBA00006432"/>
    </source>
</evidence>
<comment type="caution">
    <text evidence="5">The sequence shown here is derived from an EMBL/GenBank/DDBJ whole genome shotgun (WGS) entry which is preliminary data.</text>
</comment>
<feature type="region of interest" description="Disordered" evidence="2">
    <location>
        <begin position="270"/>
        <end position="290"/>
    </location>
</feature>
<feature type="domain" description="AMP-binding enzyme C-terminal" evidence="4">
    <location>
        <begin position="348"/>
        <end position="430"/>
    </location>
</feature>
<dbReference type="PANTHER" id="PTHR43201:SF8">
    <property type="entry name" value="ACYL-COA SYNTHETASE FAMILY MEMBER 3"/>
    <property type="match status" value="1"/>
</dbReference>
<dbReference type="InterPro" id="IPR042099">
    <property type="entry name" value="ANL_N_sf"/>
</dbReference>
<keyword evidence="6" id="KW-1185">Reference proteome</keyword>
<name>A0ABS3F4C5_9PROT</name>
<dbReference type="Pfam" id="PF00501">
    <property type="entry name" value="AMP-binding"/>
    <property type="match status" value="1"/>
</dbReference>
<dbReference type="SUPFAM" id="SSF56801">
    <property type="entry name" value="Acetyl-CoA synthetase-like"/>
    <property type="match status" value="1"/>
</dbReference>
<dbReference type="PANTHER" id="PTHR43201">
    <property type="entry name" value="ACYL-COA SYNTHETASE"/>
    <property type="match status" value="1"/>
</dbReference>
<evidence type="ECO:0000313" key="6">
    <source>
        <dbReference type="Proteomes" id="UP000664761"/>
    </source>
</evidence>
<feature type="domain" description="AMP-dependent synthetase/ligase" evidence="3">
    <location>
        <begin position="113"/>
        <end position="294"/>
    </location>
</feature>
<gene>
    <name evidence="5" type="ORF">J0X12_06965</name>
</gene>
<evidence type="ECO:0000259" key="3">
    <source>
        <dbReference type="Pfam" id="PF00501"/>
    </source>
</evidence>